<feature type="region of interest" description="Disordered" evidence="1">
    <location>
        <begin position="1"/>
        <end position="20"/>
    </location>
</feature>
<comment type="caution">
    <text evidence="2">The sequence shown here is derived from an EMBL/GenBank/DDBJ whole genome shotgun (WGS) entry which is preliminary data.</text>
</comment>
<gene>
    <name evidence="2" type="ORF">EYZ11_012515</name>
</gene>
<keyword evidence="3" id="KW-1185">Reference proteome</keyword>
<name>A0A4S3J261_9EURO</name>
<protein>
    <submittedName>
        <fullName evidence="2">Uncharacterized protein</fullName>
    </submittedName>
</protein>
<dbReference type="EMBL" id="SOSA01000954">
    <property type="protein sequence ID" value="THC88038.1"/>
    <property type="molecule type" value="Genomic_DNA"/>
</dbReference>
<dbReference type="AlphaFoldDB" id="A0A4S3J261"/>
<dbReference type="VEuPathDB" id="FungiDB:EYZ11_012515"/>
<sequence>MAAIPRAPLPQPPNLHNTMKASRSMCTRTLFSAHP</sequence>
<reference evidence="2 3" key="1">
    <citation type="submission" date="2019-03" db="EMBL/GenBank/DDBJ databases">
        <title>The genome sequence of a newly discovered highly antifungal drug resistant Aspergillus species, Aspergillus tanneri NIH 1004.</title>
        <authorList>
            <person name="Mounaud S."/>
            <person name="Singh I."/>
            <person name="Joardar V."/>
            <person name="Pakala S."/>
            <person name="Pakala S."/>
            <person name="Venepally P."/>
            <person name="Hoover J."/>
            <person name="Nierman W."/>
            <person name="Chung J."/>
            <person name="Losada L."/>
        </authorList>
    </citation>
    <scope>NUCLEOTIDE SEQUENCE [LARGE SCALE GENOMIC DNA]</scope>
    <source>
        <strain evidence="2 3">NIH1004</strain>
    </source>
</reference>
<proteinExistence type="predicted"/>
<evidence type="ECO:0000256" key="1">
    <source>
        <dbReference type="SAM" id="MobiDB-lite"/>
    </source>
</evidence>
<evidence type="ECO:0000313" key="2">
    <source>
        <dbReference type="EMBL" id="THC88038.1"/>
    </source>
</evidence>
<dbReference type="Proteomes" id="UP000308092">
    <property type="component" value="Unassembled WGS sequence"/>
</dbReference>
<evidence type="ECO:0000313" key="3">
    <source>
        <dbReference type="Proteomes" id="UP000308092"/>
    </source>
</evidence>
<organism evidence="2 3">
    <name type="scientific">Aspergillus tanneri</name>
    <dbReference type="NCBI Taxonomy" id="1220188"/>
    <lineage>
        <taxon>Eukaryota</taxon>
        <taxon>Fungi</taxon>
        <taxon>Dikarya</taxon>
        <taxon>Ascomycota</taxon>
        <taxon>Pezizomycotina</taxon>
        <taxon>Eurotiomycetes</taxon>
        <taxon>Eurotiomycetidae</taxon>
        <taxon>Eurotiales</taxon>
        <taxon>Aspergillaceae</taxon>
        <taxon>Aspergillus</taxon>
        <taxon>Aspergillus subgen. Circumdati</taxon>
    </lineage>
</organism>
<accession>A0A4S3J261</accession>